<evidence type="ECO:0000313" key="1">
    <source>
        <dbReference type="EMBL" id="KOO32845.1"/>
    </source>
</evidence>
<sequence>MPCGLARVERHRFVLPGDGTVPELELDLSIAPATTASPDESLLILYVLDPEPSLFGAAALHAYSGSGYFASAPEAAPEARYRRLCVVGVGHAREAYGANARGWDAPALRALRRRDYPPYDHAAITPGHALNAHAARLASAFATSIFPHVEGELLGLRVPPARRALLGASYTATLALQVLLRAPHHVLDAYVLGSPSVPFDPELLEWLTTPNTALTTPNTALIDASGAVRPVQHGAHHAQHDASGAVRPAGVFSRHQQSSAAISSHSGAAQPAGVFVAYGEREREPPPPPDAPATQWTSLRANVHRGIPEASHQLAAVLRARGLVVEGAVEIAGEDHTSLKLSLVSRGIGWLINERWATA</sequence>
<gene>
    <name evidence="1" type="ORF">Ctob_009273</name>
</gene>
<name>A0A0M0K208_9EUKA</name>
<dbReference type="EMBL" id="JWZX01001671">
    <property type="protein sequence ID" value="KOO32845.1"/>
    <property type="molecule type" value="Genomic_DNA"/>
</dbReference>
<accession>A0A0M0K208</accession>
<dbReference type="InterPro" id="IPR029058">
    <property type="entry name" value="AB_hydrolase_fold"/>
</dbReference>
<dbReference type="Proteomes" id="UP000037460">
    <property type="component" value="Unassembled WGS sequence"/>
</dbReference>
<proteinExistence type="predicted"/>
<dbReference type="AlphaFoldDB" id="A0A0M0K208"/>
<protein>
    <submittedName>
        <fullName evidence="1">Uncharacterized protein</fullName>
    </submittedName>
</protein>
<dbReference type="Gene3D" id="3.40.50.1820">
    <property type="entry name" value="alpha/beta hydrolase"/>
    <property type="match status" value="1"/>
</dbReference>
<dbReference type="OrthoDB" id="432901at2759"/>
<keyword evidence="2" id="KW-1185">Reference proteome</keyword>
<comment type="caution">
    <text evidence="1">The sequence shown here is derived from an EMBL/GenBank/DDBJ whole genome shotgun (WGS) entry which is preliminary data.</text>
</comment>
<dbReference type="SUPFAM" id="SSF53474">
    <property type="entry name" value="alpha/beta-Hydrolases"/>
    <property type="match status" value="1"/>
</dbReference>
<organism evidence="1 2">
    <name type="scientific">Chrysochromulina tobinii</name>
    <dbReference type="NCBI Taxonomy" id="1460289"/>
    <lineage>
        <taxon>Eukaryota</taxon>
        <taxon>Haptista</taxon>
        <taxon>Haptophyta</taxon>
        <taxon>Prymnesiophyceae</taxon>
        <taxon>Prymnesiales</taxon>
        <taxon>Chrysochromulinaceae</taxon>
        <taxon>Chrysochromulina</taxon>
    </lineage>
</organism>
<evidence type="ECO:0000313" key="2">
    <source>
        <dbReference type="Proteomes" id="UP000037460"/>
    </source>
</evidence>
<reference evidence="2" key="1">
    <citation type="journal article" date="2015" name="PLoS Genet.">
        <title>Genome Sequence and Transcriptome Analyses of Chrysochromulina tobin: Metabolic Tools for Enhanced Algal Fitness in the Prominent Order Prymnesiales (Haptophyceae).</title>
        <authorList>
            <person name="Hovde B.T."/>
            <person name="Deodato C.R."/>
            <person name="Hunsperger H.M."/>
            <person name="Ryken S.A."/>
            <person name="Yost W."/>
            <person name="Jha R.K."/>
            <person name="Patterson J."/>
            <person name="Monnat R.J. Jr."/>
            <person name="Barlow S.B."/>
            <person name="Starkenburg S.R."/>
            <person name="Cattolico R.A."/>
        </authorList>
    </citation>
    <scope>NUCLEOTIDE SEQUENCE</scope>
    <source>
        <strain evidence="2">CCMP291</strain>
    </source>
</reference>